<dbReference type="Proteomes" id="UP001241377">
    <property type="component" value="Unassembled WGS sequence"/>
</dbReference>
<comment type="caution">
    <text evidence="1">The sequence shown here is derived from an EMBL/GenBank/DDBJ whole genome shotgun (WGS) entry which is preliminary data.</text>
</comment>
<evidence type="ECO:0000313" key="1">
    <source>
        <dbReference type="EMBL" id="KAJ9103570.1"/>
    </source>
</evidence>
<proteinExistence type="predicted"/>
<dbReference type="EMBL" id="JASBWR010000045">
    <property type="protein sequence ID" value="KAJ9103570.1"/>
    <property type="molecule type" value="Genomic_DNA"/>
</dbReference>
<keyword evidence="2" id="KW-1185">Reference proteome</keyword>
<sequence>MTVDEDVWWKNVSVYQIWPASFKDSNGDGVGDIPGIISTLDYVKSLGVDVIWLSPMYESPQEDMGYDISDYQKIHAAYGTMENMDNLILQVHKRGMRLILDLVINHTSVEHKWFQESRSSKLSPKRDWYIWKPPKYDVNGNRLPPNNWASVFSGSAWEYDELTDEYYLHIFAKGQPDLNWENATTRQAIYDEAVTFWLEKGIDGFRIDTAAMYSKDQTFEDVSIVNPNCQWQPCISMYQNGPRIHEFHKEMNEKTFSRYDVFTVGEIGSAGVEESLKYVSLKANELNMMFLFDMLGIGIGRPPISKDLVRFKRVIKKNFLLMDEGDGWSTFYLENHDQPRSISVFGDDSPKYRERSGKLLALLQTTLSGTLFLYQGQEIGMTNIPKDWPIECYLDIESKNYFNENGMGSLDHINQLARDNGRTPVQWNGSKNAGFTTGEPWMKVNDNFPDVNVQAQEGDPKSLLVFWRRCLKMRKLYKNYFIHGKLNIIDENNEDVFYYSKQSGDRYAYVALNFSRSRQKFVNHSSKNLQLLVSNVPCSDYQWLEPFEGRVYLNE</sequence>
<organism evidence="1 2">
    <name type="scientific">Naganishia cerealis</name>
    <dbReference type="NCBI Taxonomy" id="610337"/>
    <lineage>
        <taxon>Eukaryota</taxon>
        <taxon>Fungi</taxon>
        <taxon>Dikarya</taxon>
        <taxon>Basidiomycota</taxon>
        <taxon>Agaricomycotina</taxon>
        <taxon>Tremellomycetes</taxon>
        <taxon>Filobasidiales</taxon>
        <taxon>Filobasidiaceae</taxon>
        <taxon>Naganishia</taxon>
    </lineage>
</organism>
<reference evidence="1" key="1">
    <citation type="submission" date="2023-04" db="EMBL/GenBank/DDBJ databases">
        <title>Draft Genome sequencing of Naganishia species isolated from polar environments using Oxford Nanopore Technology.</title>
        <authorList>
            <person name="Leo P."/>
            <person name="Venkateswaran K."/>
        </authorList>
    </citation>
    <scope>NUCLEOTIDE SEQUENCE</scope>
    <source>
        <strain evidence="1">MNA-CCFEE 5261</strain>
    </source>
</reference>
<name>A0ACC2VVU1_9TREE</name>
<protein>
    <submittedName>
        <fullName evidence="1">Uncharacterized protein</fullName>
    </submittedName>
</protein>
<gene>
    <name evidence="1" type="ORF">QFC19_004338</name>
</gene>
<accession>A0ACC2VVU1</accession>
<evidence type="ECO:0000313" key="2">
    <source>
        <dbReference type="Proteomes" id="UP001241377"/>
    </source>
</evidence>